<gene>
    <name evidence="3" type="ORF">SDRG_11465</name>
</gene>
<organism evidence="3 4">
    <name type="scientific">Saprolegnia diclina (strain VS20)</name>
    <dbReference type="NCBI Taxonomy" id="1156394"/>
    <lineage>
        <taxon>Eukaryota</taxon>
        <taxon>Sar</taxon>
        <taxon>Stramenopiles</taxon>
        <taxon>Oomycota</taxon>
        <taxon>Saprolegniomycetes</taxon>
        <taxon>Saprolegniales</taxon>
        <taxon>Saprolegniaceae</taxon>
        <taxon>Saprolegnia</taxon>
    </lineage>
</organism>
<dbReference type="Pfam" id="PF01370">
    <property type="entry name" value="Epimerase"/>
    <property type="match status" value="1"/>
</dbReference>
<dbReference type="EMBL" id="JH767173">
    <property type="protein sequence ID" value="EQC30706.1"/>
    <property type="molecule type" value="Genomic_DNA"/>
</dbReference>
<dbReference type="Gene3D" id="3.40.50.720">
    <property type="entry name" value="NAD(P)-binding Rossmann-like Domain"/>
    <property type="match status" value="1"/>
</dbReference>
<dbReference type="PANTHER" id="PTHR10366:SF852">
    <property type="entry name" value="CINNAMOYL-COA REDUCTASE CAD2"/>
    <property type="match status" value="1"/>
</dbReference>
<dbReference type="VEuPathDB" id="FungiDB:SDRG_11465"/>
<protein>
    <recommendedName>
        <fullName evidence="2">NAD-dependent epimerase/dehydratase domain-containing protein</fullName>
    </recommendedName>
</protein>
<dbReference type="OrthoDB" id="2735536at2759"/>
<sequence length="325" mass="35269">MSGETVCVTGGSGFLGSYVVKLLLERGYRVKTTVRNVQDAKKVAHLRALPGAAERLELCQADLLEEGSFDKAIEGCVGVFHTASPFFVKNQTRDALVVPAVQGTLNVLRSCARHATVRRVVLTSSMAAIYVHCDTLPDDHVFTEADWSHEDRMEKLGLWYCLSKTVAERTANAFIAETQPAFDLVAMCPTLILGPMLPPSMNESSDKIFKLANGDTKVLSLAGRTLVDVRDVALAHVVGFEKPEANGRYMLVSCFATDQEIVDGMRRVDPTITVTATASPGQPAPRINFDTNKARTGLGITFHSLDAMLEGTCVSLHEHKFLGAS</sequence>
<dbReference type="Proteomes" id="UP000030762">
    <property type="component" value="Unassembled WGS sequence"/>
</dbReference>
<dbReference type="OMA" id="KPECTGQ"/>
<evidence type="ECO:0000256" key="1">
    <source>
        <dbReference type="ARBA" id="ARBA00023002"/>
    </source>
</evidence>
<reference evidence="3 4" key="1">
    <citation type="submission" date="2012-04" db="EMBL/GenBank/DDBJ databases">
        <title>The Genome Sequence of Saprolegnia declina VS20.</title>
        <authorList>
            <consortium name="The Broad Institute Genome Sequencing Platform"/>
            <person name="Russ C."/>
            <person name="Nusbaum C."/>
            <person name="Tyler B."/>
            <person name="van West P."/>
            <person name="Dieguez-Uribeondo J."/>
            <person name="de Bruijn I."/>
            <person name="Tripathy S."/>
            <person name="Jiang R."/>
            <person name="Young S.K."/>
            <person name="Zeng Q."/>
            <person name="Gargeya S."/>
            <person name="Fitzgerald M."/>
            <person name="Haas B."/>
            <person name="Abouelleil A."/>
            <person name="Alvarado L."/>
            <person name="Arachchi H.M."/>
            <person name="Berlin A."/>
            <person name="Chapman S.B."/>
            <person name="Goldberg J."/>
            <person name="Griggs A."/>
            <person name="Gujja S."/>
            <person name="Hansen M."/>
            <person name="Howarth C."/>
            <person name="Imamovic A."/>
            <person name="Larimer J."/>
            <person name="McCowen C."/>
            <person name="Montmayeur A."/>
            <person name="Murphy C."/>
            <person name="Neiman D."/>
            <person name="Pearson M."/>
            <person name="Priest M."/>
            <person name="Roberts A."/>
            <person name="Saif S."/>
            <person name="Shea T."/>
            <person name="Sisk P."/>
            <person name="Sykes S."/>
            <person name="Wortman J."/>
            <person name="Nusbaum C."/>
            <person name="Birren B."/>
        </authorList>
    </citation>
    <scope>NUCLEOTIDE SEQUENCE [LARGE SCALE GENOMIC DNA]</scope>
    <source>
        <strain evidence="3 4">VS20</strain>
    </source>
</reference>
<name>T0Q7U9_SAPDV</name>
<keyword evidence="1" id="KW-0560">Oxidoreductase</keyword>
<keyword evidence="4" id="KW-1185">Reference proteome</keyword>
<evidence type="ECO:0000313" key="4">
    <source>
        <dbReference type="Proteomes" id="UP000030762"/>
    </source>
</evidence>
<dbReference type="InterPro" id="IPR050425">
    <property type="entry name" value="NAD(P)_dehydrat-like"/>
</dbReference>
<dbReference type="PANTHER" id="PTHR10366">
    <property type="entry name" value="NAD DEPENDENT EPIMERASE/DEHYDRATASE"/>
    <property type="match status" value="1"/>
</dbReference>
<evidence type="ECO:0000313" key="3">
    <source>
        <dbReference type="EMBL" id="EQC30706.1"/>
    </source>
</evidence>
<proteinExistence type="predicted"/>
<dbReference type="eggNOG" id="KOG1502">
    <property type="taxonomic scope" value="Eukaryota"/>
</dbReference>
<dbReference type="RefSeq" id="XP_008615730.1">
    <property type="nucleotide sequence ID" value="XM_008617508.1"/>
</dbReference>
<dbReference type="InterPro" id="IPR001509">
    <property type="entry name" value="Epimerase_deHydtase"/>
</dbReference>
<dbReference type="InParanoid" id="T0Q7U9"/>
<dbReference type="GO" id="GO:0016616">
    <property type="term" value="F:oxidoreductase activity, acting on the CH-OH group of donors, NAD or NADP as acceptor"/>
    <property type="evidence" value="ECO:0007669"/>
    <property type="project" value="TreeGrafter"/>
</dbReference>
<dbReference type="InterPro" id="IPR036291">
    <property type="entry name" value="NAD(P)-bd_dom_sf"/>
</dbReference>
<dbReference type="SUPFAM" id="SSF51735">
    <property type="entry name" value="NAD(P)-binding Rossmann-fold domains"/>
    <property type="match status" value="1"/>
</dbReference>
<dbReference type="GeneID" id="19952192"/>
<feature type="domain" description="NAD-dependent epimerase/dehydratase" evidence="2">
    <location>
        <begin position="6"/>
        <end position="246"/>
    </location>
</feature>
<dbReference type="AlphaFoldDB" id="T0Q7U9"/>
<accession>T0Q7U9</accession>
<dbReference type="CDD" id="cd08958">
    <property type="entry name" value="FR_SDR_e"/>
    <property type="match status" value="1"/>
</dbReference>
<dbReference type="STRING" id="1156394.T0Q7U9"/>
<evidence type="ECO:0000259" key="2">
    <source>
        <dbReference type="Pfam" id="PF01370"/>
    </source>
</evidence>
<dbReference type="FunFam" id="3.40.50.720:FF:000085">
    <property type="entry name" value="Dihydroflavonol reductase"/>
    <property type="match status" value="1"/>
</dbReference>